<evidence type="ECO:0000259" key="3">
    <source>
        <dbReference type="PROSITE" id="PS51635"/>
    </source>
</evidence>
<name>A0A0V8JFC4_9BACL</name>
<dbReference type="Proteomes" id="UP000054099">
    <property type="component" value="Unassembled WGS sequence"/>
</dbReference>
<dbReference type="InterPro" id="IPR052580">
    <property type="entry name" value="Lipid_Hydrolase"/>
</dbReference>
<dbReference type="SUPFAM" id="SSF52151">
    <property type="entry name" value="FabD/lysophospholipase-like"/>
    <property type="match status" value="1"/>
</dbReference>
<feature type="short sequence motif" description="DGA/G" evidence="2">
    <location>
        <begin position="184"/>
        <end position="186"/>
    </location>
</feature>
<protein>
    <recommendedName>
        <fullName evidence="3">PNPLA domain-containing protein</fullName>
    </recommendedName>
</protein>
<comment type="caution">
    <text evidence="4">The sequence shown here is derived from an EMBL/GenBank/DDBJ whole genome shotgun (WGS) entry which is preliminary data.</text>
</comment>
<dbReference type="InterPro" id="IPR016035">
    <property type="entry name" value="Acyl_Trfase/lysoPLipase"/>
</dbReference>
<keyword evidence="2" id="KW-0378">Hydrolase</keyword>
<evidence type="ECO:0000256" key="1">
    <source>
        <dbReference type="ARBA" id="ARBA00023098"/>
    </source>
</evidence>
<organism evidence="4 5">
    <name type="scientific">Fictibacillus enclensis</name>
    <dbReference type="NCBI Taxonomy" id="1017270"/>
    <lineage>
        <taxon>Bacteria</taxon>
        <taxon>Bacillati</taxon>
        <taxon>Bacillota</taxon>
        <taxon>Bacilli</taxon>
        <taxon>Bacillales</taxon>
        <taxon>Fictibacillaceae</taxon>
        <taxon>Fictibacillus</taxon>
    </lineage>
</organism>
<dbReference type="Gene3D" id="3.40.1090.10">
    <property type="entry name" value="Cytosolic phospholipase A2 catalytic domain"/>
    <property type="match status" value="2"/>
</dbReference>
<keyword evidence="1 2" id="KW-0443">Lipid metabolism</keyword>
<evidence type="ECO:0000313" key="5">
    <source>
        <dbReference type="Proteomes" id="UP000054099"/>
    </source>
</evidence>
<keyword evidence="5" id="KW-1185">Reference proteome</keyword>
<evidence type="ECO:0000313" key="4">
    <source>
        <dbReference type="EMBL" id="KSU85723.1"/>
    </source>
</evidence>
<gene>
    <name evidence="4" type="ORF">AS030_09565</name>
</gene>
<feature type="active site" description="Nucleophile" evidence="2">
    <location>
        <position position="38"/>
    </location>
</feature>
<sequence length="307" mass="34574">MKVDGVFSGGGIKAIALIGAIQAAEERGISFHRIAGTSAGALVACLLNAGYSSSEMKTLIHTADLKQFMDEKKSLVPVPFMNWLKVYWKLGLYKGDALEKWVKELLKAKGIETFADIPEGSLKIVASDITRGRLVVLPDDLQEYGLLKEKFPIARAVRMSCSIPYFFYPIKLYNRIGQKSYIVDGGVLSNFPMWLFQRKDRTSERPVLGFQLSSSYGKVQAHQVNNAFNLFKALFQTMMEAHDNRHISNYDARDIIFIPVKEISVVDFDLTEETKNALMDFGYLQGAAFLNRWIAGKKIWTPQKNRA</sequence>
<keyword evidence="2" id="KW-0442">Lipid degradation</keyword>
<dbReference type="GO" id="GO:0016042">
    <property type="term" value="P:lipid catabolic process"/>
    <property type="evidence" value="ECO:0007669"/>
    <property type="project" value="UniProtKB-UniRule"/>
</dbReference>
<dbReference type="PANTHER" id="PTHR46394:SF1">
    <property type="entry name" value="PNPLA DOMAIN-CONTAINING PROTEIN"/>
    <property type="match status" value="1"/>
</dbReference>
<dbReference type="PANTHER" id="PTHR46394">
    <property type="entry name" value="ANNEXIN"/>
    <property type="match status" value="1"/>
</dbReference>
<dbReference type="Pfam" id="PF01734">
    <property type="entry name" value="Patatin"/>
    <property type="match status" value="1"/>
</dbReference>
<feature type="active site" description="Proton acceptor" evidence="2">
    <location>
        <position position="184"/>
    </location>
</feature>
<accession>A0A0V8JFC4</accession>
<dbReference type="GO" id="GO:0016787">
    <property type="term" value="F:hydrolase activity"/>
    <property type="evidence" value="ECO:0007669"/>
    <property type="project" value="UniProtKB-UniRule"/>
</dbReference>
<feature type="short sequence motif" description="GXSXG" evidence="2">
    <location>
        <begin position="36"/>
        <end position="40"/>
    </location>
</feature>
<dbReference type="InterPro" id="IPR002641">
    <property type="entry name" value="PNPLA_dom"/>
</dbReference>
<feature type="domain" description="PNPLA" evidence="3">
    <location>
        <begin position="5"/>
        <end position="197"/>
    </location>
</feature>
<proteinExistence type="predicted"/>
<dbReference type="PROSITE" id="PS51635">
    <property type="entry name" value="PNPLA"/>
    <property type="match status" value="1"/>
</dbReference>
<comment type="caution">
    <text evidence="2">Lacks conserved residue(s) required for the propagation of feature annotation.</text>
</comment>
<dbReference type="EMBL" id="LNQN01000001">
    <property type="protein sequence ID" value="KSU85723.1"/>
    <property type="molecule type" value="Genomic_DNA"/>
</dbReference>
<reference evidence="4 5" key="1">
    <citation type="journal article" date="2014" name="Antonie Van Leeuwenhoek">
        <title>Fictibacillus enclensis sp. nov., isolated from marine sediment.</title>
        <authorList>
            <person name="Dastager S.G."/>
            <person name="Mawlankar R."/>
            <person name="Srinivasan K."/>
            <person name="Tang S.K."/>
            <person name="Lee J.C."/>
            <person name="Ramana V.V."/>
            <person name="Shouche Y.S."/>
        </authorList>
    </citation>
    <scope>NUCLEOTIDE SEQUENCE [LARGE SCALE GENOMIC DNA]</scope>
    <source>
        <strain evidence="4 5">NIO-1003</strain>
    </source>
</reference>
<dbReference type="CDD" id="cd07207">
    <property type="entry name" value="Pat_ExoU_VipD_like"/>
    <property type="match status" value="1"/>
</dbReference>
<dbReference type="AlphaFoldDB" id="A0A0V8JFC4"/>
<dbReference type="OrthoDB" id="9770965at2"/>
<evidence type="ECO:0000256" key="2">
    <source>
        <dbReference type="PROSITE-ProRule" id="PRU01161"/>
    </source>
</evidence>